<proteinExistence type="predicted"/>
<evidence type="ECO:0000256" key="1">
    <source>
        <dbReference type="SAM" id="MobiDB-lite"/>
    </source>
</evidence>
<gene>
    <name evidence="2" type="ORF">AB205_0218490</name>
</gene>
<dbReference type="GO" id="GO:0030041">
    <property type="term" value="P:actin filament polymerization"/>
    <property type="evidence" value="ECO:0007669"/>
    <property type="project" value="TreeGrafter"/>
</dbReference>
<evidence type="ECO:0000313" key="3">
    <source>
        <dbReference type="Proteomes" id="UP000228934"/>
    </source>
</evidence>
<dbReference type="GO" id="GO:0005884">
    <property type="term" value="C:actin filament"/>
    <property type="evidence" value="ECO:0007669"/>
    <property type="project" value="TreeGrafter"/>
</dbReference>
<accession>A0A2G9SFP3</accession>
<reference evidence="3" key="1">
    <citation type="journal article" date="2017" name="Nat. Commun.">
        <title>The North American bullfrog draft genome provides insight into hormonal regulation of long noncoding RNA.</title>
        <authorList>
            <person name="Hammond S.A."/>
            <person name="Warren R.L."/>
            <person name="Vandervalk B.P."/>
            <person name="Kucuk E."/>
            <person name="Khan H."/>
            <person name="Gibb E.A."/>
            <person name="Pandoh P."/>
            <person name="Kirk H."/>
            <person name="Zhao Y."/>
            <person name="Jones M."/>
            <person name="Mungall A.J."/>
            <person name="Coope R."/>
            <person name="Pleasance S."/>
            <person name="Moore R.A."/>
            <person name="Holt R.A."/>
            <person name="Round J.M."/>
            <person name="Ohora S."/>
            <person name="Walle B.V."/>
            <person name="Veldhoen N."/>
            <person name="Helbing C.C."/>
            <person name="Birol I."/>
        </authorList>
    </citation>
    <scope>NUCLEOTIDE SEQUENCE [LARGE SCALE GENOMIC DNA]</scope>
</reference>
<evidence type="ECO:0000313" key="2">
    <source>
        <dbReference type="EMBL" id="PIO38905.1"/>
    </source>
</evidence>
<sequence length="502" mass="54362">MVNRTIREAVYNPLRSSQSLLQPVLQDWLNSITNHLMIQARLSYEPHAAHSRGPPEFWAGFGSETDQKAHSVFLQNAPDLLRRYVNQLHREAVKFSCYCKLDVGIPHPIRNGIQHTPDILLKLVHTESDAAVHSSQSASKAGFTLTVAAAHSRGSGASMFNDSGANQQAGARTSGRRGSNSCFEQEQPYPGSRTTSSSEGKATDRRLPFRPALGSCLPLPIKILSTSHHCFALSRFIKSPPTAFYEDCTELVKSQASLALPSVLLQSACRLCSHRGKTGMPVLLYFQHWDRTICNRAVRVTTTGSESGLTRLQLSSEARCPPPPLSSCLPPPPSQLSLCLPPPPSQLSLCPSPLLTLCPPSQLSSCLPPPLTSLPPPLLPQLSLCPPSPPPQLSSCPPPPLTLAPPPQLSSCPPPLLSSRPPPSPSQLSSCLSPLLTLCTPPQLSSCPPPRLPSCPHACLLRIPSCPRACLLHFPSCPRCLLHFPSCPCALLLRPLRWNFII</sequence>
<dbReference type="PANTHER" id="PTHR45691:SF6">
    <property type="entry name" value="PROTEIN DIAPHANOUS"/>
    <property type="match status" value="1"/>
</dbReference>
<dbReference type="AlphaFoldDB" id="A0A2G9SFP3"/>
<dbReference type="Proteomes" id="UP000228934">
    <property type="component" value="Unassembled WGS sequence"/>
</dbReference>
<name>A0A2G9SFP3_AQUCT</name>
<organism evidence="2 3">
    <name type="scientific">Aquarana catesbeiana</name>
    <name type="common">American bullfrog</name>
    <name type="synonym">Rana catesbeiana</name>
    <dbReference type="NCBI Taxonomy" id="8400"/>
    <lineage>
        <taxon>Eukaryota</taxon>
        <taxon>Metazoa</taxon>
        <taxon>Chordata</taxon>
        <taxon>Craniata</taxon>
        <taxon>Vertebrata</taxon>
        <taxon>Euteleostomi</taxon>
        <taxon>Amphibia</taxon>
        <taxon>Batrachia</taxon>
        <taxon>Anura</taxon>
        <taxon>Neobatrachia</taxon>
        <taxon>Ranoidea</taxon>
        <taxon>Ranidae</taxon>
        <taxon>Aquarana</taxon>
    </lineage>
</organism>
<dbReference type="PANTHER" id="PTHR45691">
    <property type="entry name" value="PROTEIN DIAPHANOUS"/>
    <property type="match status" value="1"/>
</dbReference>
<protein>
    <submittedName>
        <fullName evidence="2">Uncharacterized protein</fullName>
    </submittedName>
</protein>
<dbReference type="EMBL" id="KV925113">
    <property type="protein sequence ID" value="PIO38905.1"/>
    <property type="molecule type" value="Genomic_DNA"/>
</dbReference>
<keyword evidence="3" id="KW-1185">Reference proteome</keyword>
<feature type="region of interest" description="Disordered" evidence="1">
    <location>
        <begin position="156"/>
        <end position="204"/>
    </location>
</feature>
<dbReference type="InterPro" id="IPR051412">
    <property type="entry name" value="Formin_Homology_Diaphanous_sf"/>
</dbReference>
<feature type="compositionally biased region" description="Polar residues" evidence="1">
    <location>
        <begin position="158"/>
        <end position="184"/>
    </location>
</feature>